<proteinExistence type="predicted"/>
<feature type="domain" description="Carrier" evidence="1">
    <location>
        <begin position="1"/>
        <end position="77"/>
    </location>
</feature>
<gene>
    <name evidence="2" type="ORF">GCM10023147_32770</name>
</gene>
<dbReference type="Pfam" id="PF00550">
    <property type="entry name" value="PP-binding"/>
    <property type="match status" value="1"/>
</dbReference>
<sequence>MEQKIREILAAHGKLAVDVASLSDDSNLFEAGLTSHASVNVMLACEDEFDVEFPDEALKKATFASIDALSDVVGRLVDESA</sequence>
<comment type="caution">
    <text evidence="2">The sequence shown here is derived from an EMBL/GenBank/DDBJ whole genome shotgun (WGS) entry which is preliminary data.</text>
</comment>
<dbReference type="InterPro" id="IPR036736">
    <property type="entry name" value="ACP-like_sf"/>
</dbReference>
<keyword evidence="3" id="KW-1185">Reference proteome</keyword>
<dbReference type="InterPro" id="IPR009081">
    <property type="entry name" value="PP-bd_ACP"/>
</dbReference>
<dbReference type="RefSeq" id="WP_344997902.1">
    <property type="nucleotide sequence ID" value="NZ_BAABFR010000055.1"/>
</dbReference>
<dbReference type="Gene3D" id="1.10.1200.10">
    <property type="entry name" value="ACP-like"/>
    <property type="match status" value="1"/>
</dbReference>
<evidence type="ECO:0000313" key="3">
    <source>
        <dbReference type="Proteomes" id="UP001500635"/>
    </source>
</evidence>
<dbReference type="EMBL" id="BAABFR010000055">
    <property type="protein sequence ID" value="GAA4397428.1"/>
    <property type="molecule type" value="Genomic_DNA"/>
</dbReference>
<organism evidence="2 3">
    <name type="scientific">Tsukamurella soli</name>
    <dbReference type="NCBI Taxonomy" id="644556"/>
    <lineage>
        <taxon>Bacteria</taxon>
        <taxon>Bacillati</taxon>
        <taxon>Actinomycetota</taxon>
        <taxon>Actinomycetes</taxon>
        <taxon>Mycobacteriales</taxon>
        <taxon>Tsukamurellaceae</taxon>
        <taxon>Tsukamurella</taxon>
    </lineage>
</organism>
<reference evidence="3" key="1">
    <citation type="journal article" date="2019" name="Int. J. Syst. Evol. Microbiol.">
        <title>The Global Catalogue of Microorganisms (GCM) 10K type strain sequencing project: providing services to taxonomists for standard genome sequencing and annotation.</title>
        <authorList>
            <consortium name="The Broad Institute Genomics Platform"/>
            <consortium name="The Broad Institute Genome Sequencing Center for Infectious Disease"/>
            <person name="Wu L."/>
            <person name="Ma J."/>
        </authorList>
    </citation>
    <scope>NUCLEOTIDE SEQUENCE [LARGE SCALE GENOMIC DNA]</scope>
    <source>
        <strain evidence="3">JCM 17688</strain>
    </source>
</reference>
<dbReference type="Proteomes" id="UP001500635">
    <property type="component" value="Unassembled WGS sequence"/>
</dbReference>
<dbReference type="PROSITE" id="PS50075">
    <property type="entry name" value="CARRIER"/>
    <property type="match status" value="1"/>
</dbReference>
<evidence type="ECO:0000313" key="2">
    <source>
        <dbReference type="EMBL" id="GAA4397428.1"/>
    </source>
</evidence>
<evidence type="ECO:0000259" key="1">
    <source>
        <dbReference type="PROSITE" id="PS50075"/>
    </source>
</evidence>
<dbReference type="SUPFAM" id="SSF47336">
    <property type="entry name" value="ACP-like"/>
    <property type="match status" value="1"/>
</dbReference>
<dbReference type="NCBIfam" id="NF005480">
    <property type="entry name" value="PRK07081.1"/>
    <property type="match status" value="1"/>
</dbReference>
<accession>A0ABP8JXW9</accession>
<name>A0ABP8JXW9_9ACTN</name>
<protein>
    <submittedName>
        <fullName evidence="2">Acyl carrier protein</fullName>
    </submittedName>
</protein>